<keyword evidence="2" id="KW-1185">Reference proteome</keyword>
<proteinExistence type="predicted"/>
<sequence>MFPQQLSELEFVQEQQGFEAKIVLSSGGNSQDYVENQISQHKMFNPQIPITSSIQRCGSVHHASFGGGTSFYEEQPCGPMVLSTG</sequence>
<protein>
    <submittedName>
        <fullName evidence="1">Uncharacterized protein</fullName>
    </submittedName>
</protein>
<reference evidence="1" key="1">
    <citation type="submission" date="2021-05" db="EMBL/GenBank/DDBJ databases">
        <authorList>
            <person name="Pan Q."/>
            <person name="Jouanno E."/>
            <person name="Zahm M."/>
            <person name="Klopp C."/>
            <person name="Cabau C."/>
            <person name="Louis A."/>
            <person name="Berthelot C."/>
            <person name="Parey E."/>
            <person name="Roest Crollius H."/>
            <person name="Montfort J."/>
            <person name="Robinson-Rechavi M."/>
            <person name="Bouchez O."/>
            <person name="Lampietro C."/>
            <person name="Lopez Roques C."/>
            <person name="Donnadieu C."/>
            <person name="Postlethwait J."/>
            <person name="Bobe J."/>
            <person name="Dillon D."/>
            <person name="Chandos A."/>
            <person name="von Hippel F."/>
            <person name="Guiguen Y."/>
        </authorList>
    </citation>
    <scope>NUCLEOTIDE SEQUENCE</scope>
    <source>
        <strain evidence="1">YG-Jan2019</strain>
    </source>
</reference>
<organism evidence="1 2">
    <name type="scientific">Dallia pectoralis</name>
    <name type="common">Alaska blackfish</name>
    <dbReference type="NCBI Taxonomy" id="75939"/>
    <lineage>
        <taxon>Eukaryota</taxon>
        <taxon>Metazoa</taxon>
        <taxon>Chordata</taxon>
        <taxon>Craniata</taxon>
        <taxon>Vertebrata</taxon>
        <taxon>Euteleostomi</taxon>
        <taxon>Actinopterygii</taxon>
        <taxon>Neopterygii</taxon>
        <taxon>Teleostei</taxon>
        <taxon>Protacanthopterygii</taxon>
        <taxon>Esociformes</taxon>
        <taxon>Umbridae</taxon>
        <taxon>Dallia</taxon>
    </lineage>
</organism>
<gene>
    <name evidence="1" type="ORF">DPEC_G00079490</name>
</gene>
<dbReference type="EMBL" id="CM055733">
    <property type="protein sequence ID" value="KAJ8010857.1"/>
    <property type="molecule type" value="Genomic_DNA"/>
</dbReference>
<evidence type="ECO:0000313" key="1">
    <source>
        <dbReference type="EMBL" id="KAJ8010857.1"/>
    </source>
</evidence>
<evidence type="ECO:0000313" key="2">
    <source>
        <dbReference type="Proteomes" id="UP001157502"/>
    </source>
</evidence>
<dbReference type="Proteomes" id="UP001157502">
    <property type="component" value="Chromosome 6"/>
</dbReference>
<comment type="caution">
    <text evidence="1">The sequence shown here is derived from an EMBL/GenBank/DDBJ whole genome shotgun (WGS) entry which is preliminary data.</text>
</comment>
<name>A0ACC2H556_DALPE</name>
<accession>A0ACC2H556</accession>